<gene>
    <name evidence="1" type="ORF">IA54_011185</name>
</gene>
<dbReference type="AlphaFoldDB" id="A0A1V9GXF4"/>
<name>A0A1V9GXF4_9XANT</name>
<sequence>MRLFHHDRQFVMLYGPPAVGKLTVGKALANRLSACLFHNHLTYDLAIELLGADSGFEARRQFACKLRLHALALLFKSDSRTIITTFCYGGAEDDWYIDALKTLCADHLMTPRFVQLTAQRSQLLDRVENVDRRAFGKVNSSSQLSAILQECAYTLAIPADHHLCLDTSMLLPDDTALVIVTSYQQVSTLMGDKTDKNTIAWLAQPEEHDYPAAQSYLNLLYDDAHCTKLVRKMHAAPMSAFKAKDILRASGLSPLGMSNAHVERDIKKIQSGTALSPLLLVRQEGQRTVVADGYHRLCAVYSFDEDASIPCKIV</sequence>
<organism evidence="1 2">
    <name type="scientific">Xanthomonas phaseoli pv. syngonii LMG 9055</name>
    <dbReference type="NCBI Taxonomy" id="1437878"/>
    <lineage>
        <taxon>Bacteria</taxon>
        <taxon>Pseudomonadati</taxon>
        <taxon>Pseudomonadota</taxon>
        <taxon>Gammaproteobacteria</taxon>
        <taxon>Lysobacterales</taxon>
        <taxon>Lysobacteraceae</taxon>
        <taxon>Xanthomonas</taxon>
    </lineage>
</organism>
<dbReference type="Proteomes" id="UP000050343">
    <property type="component" value="Unassembled WGS sequence"/>
</dbReference>
<dbReference type="SUPFAM" id="SSF52540">
    <property type="entry name" value="P-loop containing nucleoside triphosphate hydrolases"/>
    <property type="match status" value="1"/>
</dbReference>
<proteinExistence type="predicted"/>
<reference evidence="1 2" key="2">
    <citation type="journal article" date="2017" name="Plant Pathol.">
        <title>Pathogenicity and virulence gene content of Xanthomonas strains infecting Araceae, formerly known as Xanthomonas axonopodis pv. dieffenbachiae.</title>
        <authorList>
            <person name="Constantin E.C."/>
            <person name="Haegeman A."/>
            <person name="Van Vaerenbergh J."/>
            <person name="Baeyen S."/>
            <person name="Van Malderghem C."/>
            <person name="Maes M."/>
            <person name="Cottyn B."/>
        </authorList>
    </citation>
    <scope>NUCLEOTIDE SEQUENCE [LARGE SCALE GENOMIC DNA]</scope>
    <source>
        <strain evidence="2">LMG9055</strain>
    </source>
</reference>
<dbReference type="Gene3D" id="3.40.50.300">
    <property type="entry name" value="P-loop containing nucleotide triphosphate hydrolases"/>
    <property type="match status" value="1"/>
</dbReference>
<evidence type="ECO:0000313" key="2">
    <source>
        <dbReference type="Proteomes" id="UP000050343"/>
    </source>
</evidence>
<dbReference type="InterPro" id="IPR027417">
    <property type="entry name" value="P-loop_NTPase"/>
</dbReference>
<accession>A0A1V9GXF4</accession>
<dbReference type="EMBL" id="JPUO02000201">
    <property type="protein sequence ID" value="OQP75156.1"/>
    <property type="molecule type" value="Genomic_DNA"/>
</dbReference>
<evidence type="ECO:0000313" key="1">
    <source>
        <dbReference type="EMBL" id="OQP75156.1"/>
    </source>
</evidence>
<reference evidence="1 2" key="1">
    <citation type="journal article" date="2016" name="Plant Pathol.">
        <title>Genetic characterization of strains named as Xanthomonas axonopodis pv. dieffenbachiae leads to a taxonomic revision of the X. axonopodis species complex.</title>
        <authorList>
            <person name="Constantin E.C."/>
            <person name="Cleenwerck I."/>
            <person name="Maes M."/>
            <person name="Baeyen S."/>
            <person name="Van Malderghem C."/>
            <person name="De Vos P."/>
            <person name="Cottyn B."/>
        </authorList>
    </citation>
    <scope>NUCLEOTIDE SEQUENCE [LARGE SCALE GENOMIC DNA]</scope>
    <source>
        <strain evidence="2">LMG9055</strain>
    </source>
</reference>
<protein>
    <submittedName>
        <fullName evidence="1">Uncharacterized protein</fullName>
    </submittedName>
</protein>
<comment type="caution">
    <text evidence="1">The sequence shown here is derived from an EMBL/GenBank/DDBJ whole genome shotgun (WGS) entry which is preliminary data.</text>
</comment>